<dbReference type="InterPro" id="IPR004670">
    <property type="entry name" value="NhaA"/>
</dbReference>
<proteinExistence type="inferred from homology"/>
<keyword evidence="3 7" id="KW-0812">Transmembrane</keyword>
<feature type="transmembrane region" description="Helical" evidence="7">
    <location>
        <begin position="170"/>
        <end position="191"/>
    </location>
</feature>
<keyword evidence="7" id="KW-0813">Transport</keyword>
<evidence type="ECO:0000256" key="5">
    <source>
        <dbReference type="ARBA" id="ARBA00023136"/>
    </source>
</evidence>
<dbReference type="GO" id="GO:0015385">
    <property type="term" value="F:sodium:proton antiporter activity"/>
    <property type="evidence" value="ECO:0007669"/>
    <property type="project" value="UniProtKB-UniRule"/>
</dbReference>
<feature type="transmembrane region" description="Helical" evidence="7">
    <location>
        <begin position="307"/>
        <end position="329"/>
    </location>
</feature>
<dbReference type="PATRIC" id="fig|231023.4.peg.3530"/>
<gene>
    <name evidence="7" type="primary">nhaA</name>
    <name evidence="8" type="ORF">YSA_07326</name>
</gene>
<name>I3UZ12_PSEPU</name>
<feature type="transmembrane region" description="Helical" evidence="7">
    <location>
        <begin position="110"/>
        <end position="131"/>
    </location>
</feature>
<reference evidence="8 9" key="1">
    <citation type="journal article" date="2012" name="J. Bacteriol.">
        <title>Complete Genome Sequence of the Naphthalene-Degrading Pseudomonas putida Strain ND6.</title>
        <authorList>
            <person name="Li S."/>
            <person name="Zhao H."/>
            <person name="Li Y."/>
            <person name="Niu S."/>
            <person name="Cai B."/>
        </authorList>
    </citation>
    <scope>NUCLEOTIDE SEQUENCE [LARGE SCALE GENOMIC DNA]</scope>
    <source>
        <strain evidence="8 9">ND6</strain>
    </source>
</reference>
<feature type="transmembrane region" description="Helical" evidence="7">
    <location>
        <begin position="137"/>
        <end position="158"/>
    </location>
</feature>
<keyword evidence="4 7" id="KW-1133">Transmembrane helix</keyword>
<feature type="transmembrane region" description="Helical" evidence="7">
    <location>
        <begin position="341"/>
        <end position="368"/>
    </location>
</feature>
<dbReference type="Proteomes" id="UP000005268">
    <property type="component" value="Chromosome"/>
</dbReference>
<dbReference type="PANTHER" id="PTHR30341">
    <property type="entry name" value="SODIUM ION/PROTON ANTIPORTER NHAA-RELATED"/>
    <property type="match status" value="1"/>
</dbReference>
<keyword evidence="7" id="KW-0050">Antiport</keyword>
<evidence type="ECO:0000256" key="1">
    <source>
        <dbReference type="ARBA" id="ARBA00004429"/>
    </source>
</evidence>
<keyword evidence="7" id="KW-0406">Ion transport</keyword>
<feature type="transmembrane region" description="Helical" evidence="7">
    <location>
        <begin position="229"/>
        <end position="255"/>
    </location>
</feature>
<feature type="transmembrane region" description="Helical" evidence="7">
    <location>
        <begin position="20"/>
        <end position="45"/>
    </location>
</feature>
<dbReference type="InterPro" id="IPR023171">
    <property type="entry name" value="Na/H_antiporter_dom_sf"/>
</dbReference>
<dbReference type="KEGG" id="ppi:YSA_07326"/>
<evidence type="ECO:0000256" key="2">
    <source>
        <dbReference type="ARBA" id="ARBA00022475"/>
    </source>
</evidence>
<dbReference type="AlphaFoldDB" id="I3UZ12"/>
<dbReference type="GO" id="GO:0006885">
    <property type="term" value="P:regulation of pH"/>
    <property type="evidence" value="ECO:0007669"/>
    <property type="project" value="UniProtKB-UniRule"/>
</dbReference>
<feature type="transmembrane region" description="Helical" evidence="7">
    <location>
        <begin position="275"/>
        <end position="295"/>
    </location>
</feature>
<keyword evidence="5 7" id="KW-0472">Membrane</keyword>
<comment type="catalytic activity">
    <reaction evidence="7">
        <text>Na(+)(in) + 2 H(+)(out) = Na(+)(out) + 2 H(+)(in)</text>
        <dbReference type="Rhea" id="RHEA:29251"/>
        <dbReference type="ChEBI" id="CHEBI:15378"/>
        <dbReference type="ChEBI" id="CHEBI:29101"/>
    </reaction>
</comment>
<dbReference type="NCBIfam" id="TIGR00773">
    <property type="entry name" value="NhaA"/>
    <property type="match status" value="1"/>
</dbReference>
<dbReference type="NCBIfam" id="NF007111">
    <property type="entry name" value="PRK09560.1"/>
    <property type="match status" value="1"/>
</dbReference>
<dbReference type="Pfam" id="PF06965">
    <property type="entry name" value="Na_H_antiport_1"/>
    <property type="match status" value="1"/>
</dbReference>
<dbReference type="NCBIfam" id="NF007112">
    <property type="entry name" value="PRK09561.1"/>
    <property type="match status" value="1"/>
</dbReference>
<feature type="transmembrane region" description="Helical" evidence="7">
    <location>
        <begin position="380"/>
        <end position="400"/>
    </location>
</feature>
<protein>
    <recommendedName>
        <fullName evidence="7">Na(+)/H(+) antiporter NhaA</fullName>
    </recommendedName>
    <alternativeName>
        <fullName evidence="7">Sodium/proton antiporter NhaA</fullName>
    </alternativeName>
</protein>
<organism evidence="8 9">
    <name type="scientific">Pseudomonas putida ND6</name>
    <dbReference type="NCBI Taxonomy" id="231023"/>
    <lineage>
        <taxon>Bacteria</taxon>
        <taxon>Pseudomonadati</taxon>
        <taxon>Pseudomonadota</taxon>
        <taxon>Gammaproteobacteria</taxon>
        <taxon>Pseudomonadales</taxon>
        <taxon>Pseudomonadaceae</taxon>
        <taxon>Pseudomonas</taxon>
    </lineage>
</organism>
<feature type="transmembrane region" description="Helical" evidence="7">
    <location>
        <begin position="197"/>
        <end position="217"/>
    </location>
</feature>
<keyword evidence="6 7" id="KW-0739">Sodium transport</keyword>
<evidence type="ECO:0000256" key="6">
    <source>
        <dbReference type="ARBA" id="ARBA00023201"/>
    </source>
</evidence>
<evidence type="ECO:0000313" key="8">
    <source>
        <dbReference type="EMBL" id="AFK70733.1"/>
    </source>
</evidence>
<comment type="similarity">
    <text evidence="7">Belongs to the NhaA Na(+)/H(+) (TC 2.A.33) antiporter family.</text>
</comment>
<keyword evidence="7" id="KW-0915">Sodium</keyword>
<dbReference type="PANTHER" id="PTHR30341:SF0">
    <property type="entry name" value="NA(+)_H(+) ANTIPORTER NHAA"/>
    <property type="match status" value="1"/>
</dbReference>
<evidence type="ECO:0000256" key="4">
    <source>
        <dbReference type="ARBA" id="ARBA00022989"/>
    </source>
</evidence>
<comment type="function">
    <text evidence="7">Na(+)/H(+) antiporter that extrudes sodium in exchange for external protons.</text>
</comment>
<dbReference type="Gene3D" id="1.20.1530.10">
    <property type="entry name" value="Na+/H+ antiporter like domain"/>
    <property type="match status" value="1"/>
</dbReference>
<evidence type="ECO:0000313" key="9">
    <source>
        <dbReference type="Proteomes" id="UP000005268"/>
    </source>
</evidence>
<dbReference type="HOGENOM" id="CLU_015803_1_0_6"/>
<comment type="subcellular location">
    <subcellularLocation>
        <location evidence="1">Cell inner membrane</location>
        <topology evidence="1">Multi-pass membrane protein</topology>
    </subcellularLocation>
    <subcellularLocation>
        <location evidence="7">Cell membrane</location>
        <topology evidence="7">Multi-pass membrane protein</topology>
    </subcellularLocation>
</comment>
<sequence length="407" mass="42524">MYARTLRKLLMEGLQPVRSLFTRFFQLEAASGLLLIAAAVLALIINNSPLSDLYGGLLDVPVAVQVGALNIAKPLLLWINDGLMALFFLLIGLEVKREVVDGHLSKPSQVILPATAAVGGMVVPALIYWFINRDNPAAVAGWAIPTATDIAFALGVLALLGKRVPVSLKLFLMTLAIIDDLGAIIVIALFYSGTLSSVSLLLAAACLVVLVAMNRLGVVKLGPYMIVGLILWVCVLKSGVHATLAGVALALCIPLRTRNAESSPLLALEHALHPWVAYAILPIFAFANAGVSLAGMTVDSFTHPVPMGITVGLLLGKTVGVFGLTWVAVKLRLAALPAGAGWGQILGVAILCGIGFTMSLFVGSLAFAPGSSEYAGMDRMGILTGSFFAAVIGYAVTAMASRKTNVA</sequence>
<dbReference type="GO" id="GO:0005886">
    <property type="term" value="C:plasma membrane"/>
    <property type="evidence" value="ECO:0007669"/>
    <property type="project" value="UniProtKB-SubCell"/>
</dbReference>
<accession>I3UZ12</accession>
<keyword evidence="2 7" id="KW-1003">Cell membrane</keyword>
<evidence type="ECO:0000256" key="7">
    <source>
        <dbReference type="HAMAP-Rule" id="MF_01844"/>
    </source>
</evidence>
<dbReference type="EMBL" id="CP003588">
    <property type="protein sequence ID" value="AFK70733.1"/>
    <property type="molecule type" value="Genomic_DNA"/>
</dbReference>
<evidence type="ECO:0000256" key="3">
    <source>
        <dbReference type="ARBA" id="ARBA00022692"/>
    </source>
</evidence>
<dbReference type="HAMAP" id="MF_01844">
    <property type="entry name" value="NhaA"/>
    <property type="match status" value="1"/>
</dbReference>